<name>A0A9P6N948_9BASI</name>
<protein>
    <submittedName>
        <fullName evidence="1">Uncharacterized protein</fullName>
    </submittedName>
</protein>
<dbReference type="Proteomes" id="UP000886653">
    <property type="component" value="Unassembled WGS sequence"/>
</dbReference>
<keyword evidence="2" id="KW-1185">Reference proteome</keyword>
<accession>A0A9P6N948</accession>
<dbReference type="EMBL" id="MU167554">
    <property type="protein sequence ID" value="KAG0139610.1"/>
    <property type="molecule type" value="Genomic_DNA"/>
</dbReference>
<dbReference type="AlphaFoldDB" id="A0A9P6N948"/>
<proteinExistence type="predicted"/>
<organism evidence="1 2">
    <name type="scientific">Cronartium quercuum f. sp. fusiforme G11</name>
    <dbReference type="NCBI Taxonomy" id="708437"/>
    <lineage>
        <taxon>Eukaryota</taxon>
        <taxon>Fungi</taxon>
        <taxon>Dikarya</taxon>
        <taxon>Basidiomycota</taxon>
        <taxon>Pucciniomycotina</taxon>
        <taxon>Pucciniomycetes</taxon>
        <taxon>Pucciniales</taxon>
        <taxon>Coleosporiaceae</taxon>
        <taxon>Cronartium</taxon>
    </lineage>
</organism>
<evidence type="ECO:0000313" key="2">
    <source>
        <dbReference type="Proteomes" id="UP000886653"/>
    </source>
</evidence>
<sequence length="64" mass="6677">AYAWNTDEVTGIAAVPLCNLICRPCMLFISPHPGSALGYQRGVIGSCVCTSTPISTPRTSPSPP</sequence>
<reference evidence="1" key="1">
    <citation type="submission" date="2013-11" db="EMBL/GenBank/DDBJ databases">
        <title>Genome sequence of the fusiform rust pathogen reveals effectors for host alternation and coevolution with pine.</title>
        <authorList>
            <consortium name="DOE Joint Genome Institute"/>
            <person name="Smith K."/>
            <person name="Pendleton A."/>
            <person name="Kubisiak T."/>
            <person name="Anderson C."/>
            <person name="Salamov A."/>
            <person name="Aerts A."/>
            <person name="Riley R."/>
            <person name="Clum A."/>
            <person name="Lindquist E."/>
            <person name="Ence D."/>
            <person name="Campbell M."/>
            <person name="Kronenberg Z."/>
            <person name="Feau N."/>
            <person name="Dhillon B."/>
            <person name="Hamelin R."/>
            <person name="Burleigh J."/>
            <person name="Smith J."/>
            <person name="Yandell M."/>
            <person name="Nelson C."/>
            <person name="Grigoriev I."/>
            <person name="Davis J."/>
        </authorList>
    </citation>
    <scope>NUCLEOTIDE SEQUENCE</scope>
    <source>
        <strain evidence="1">G11</strain>
    </source>
</reference>
<evidence type="ECO:0000313" key="1">
    <source>
        <dbReference type="EMBL" id="KAG0139610.1"/>
    </source>
</evidence>
<feature type="non-terminal residue" evidence="1">
    <location>
        <position position="1"/>
    </location>
</feature>
<comment type="caution">
    <text evidence="1">The sequence shown here is derived from an EMBL/GenBank/DDBJ whole genome shotgun (WGS) entry which is preliminary data.</text>
</comment>
<gene>
    <name evidence="1" type="ORF">CROQUDRAFT_666257</name>
</gene>